<keyword evidence="3" id="KW-1185">Reference proteome</keyword>
<dbReference type="GO" id="GO:0008999">
    <property type="term" value="F:protein-N-terminal-alanine acetyltransferase activity"/>
    <property type="evidence" value="ECO:0007669"/>
    <property type="project" value="TreeGrafter"/>
</dbReference>
<dbReference type="Gene3D" id="3.40.630.30">
    <property type="match status" value="1"/>
</dbReference>
<name>A0A7Y9RY40_9ACTN</name>
<dbReference type="GO" id="GO:1990189">
    <property type="term" value="F:protein N-terminal-serine acetyltransferase activity"/>
    <property type="evidence" value="ECO:0007669"/>
    <property type="project" value="TreeGrafter"/>
</dbReference>
<accession>A0A7Y9RY40</accession>
<sequence length="217" mass="24456">MTELADFYLPFQLRVTAGPLELSPVTDADIPGLIDLALDGIHPEDEMPFYYPWTKAAPDTLGRNMAQFYWKARQEFSPGDWTLNLAVRHDGELVGCQDFQTNRFHVTLTGETGSWLAARHQGKGIGTAMRQAVCALAFDHFGATEVTSGAFLDNPRSQRVSEKVGYRPNGTHRRQRRLGELATVQSFRLEPQWLVRGEPLVVQGLEPMADWLLFPRK</sequence>
<evidence type="ECO:0000313" key="2">
    <source>
        <dbReference type="EMBL" id="NYG57541.1"/>
    </source>
</evidence>
<dbReference type="Pfam" id="PF13302">
    <property type="entry name" value="Acetyltransf_3"/>
    <property type="match status" value="1"/>
</dbReference>
<evidence type="ECO:0000259" key="1">
    <source>
        <dbReference type="PROSITE" id="PS51186"/>
    </source>
</evidence>
<dbReference type="GO" id="GO:0005737">
    <property type="term" value="C:cytoplasm"/>
    <property type="evidence" value="ECO:0007669"/>
    <property type="project" value="TreeGrafter"/>
</dbReference>
<evidence type="ECO:0000313" key="3">
    <source>
        <dbReference type="Proteomes" id="UP000540656"/>
    </source>
</evidence>
<dbReference type="SUPFAM" id="SSF55729">
    <property type="entry name" value="Acyl-CoA N-acyltransferases (Nat)"/>
    <property type="match status" value="1"/>
</dbReference>
<dbReference type="PROSITE" id="PS51186">
    <property type="entry name" value="GNAT"/>
    <property type="match status" value="1"/>
</dbReference>
<protein>
    <submittedName>
        <fullName evidence="2">RimJ/RimL family protein N-acetyltransferase</fullName>
    </submittedName>
</protein>
<dbReference type="RefSeq" id="WP_179500799.1">
    <property type="nucleotide sequence ID" value="NZ_JACCAA010000001.1"/>
</dbReference>
<dbReference type="InterPro" id="IPR016181">
    <property type="entry name" value="Acyl_CoA_acyltransferase"/>
</dbReference>
<feature type="domain" description="N-acetyltransferase" evidence="1">
    <location>
        <begin position="20"/>
        <end position="190"/>
    </location>
</feature>
<dbReference type="PANTHER" id="PTHR43441">
    <property type="entry name" value="RIBOSOMAL-PROTEIN-SERINE ACETYLTRANSFERASE"/>
    <property type="match status" value="1"/>
</dbReference>
<keyword evidence="2" id="KW-0808">Transferase</keyword>
<reference evidence="2 3" key="1">
    <citation type="submission" date="2020-07" db="EMBL/GenBank/DDBJ databases">
        <title>Sequencing the genomes of 1000 actinobacteria strains.</title>
        <authorList>
            <person name="Klenk H.-P."/>
        </authorList>
    </citation>
    <scope>NUCLEOTIDE SEQUENCE [LARGE SCALE GENOMIC DNA]</scope>
    <source>
        <strain evidence="2 3">DSM 23819</strain>
    </source>
</reference>
<dbReference type="PANTHER" id="PTHR43441:SF11">
    <property type="entry name" value="RIBOSOMAL-PROTEIN-SERINE ACETYLTRANSFERASE"/>
    <property type="match status" value="1"/>
</dbReference>
<comment type="caution">
    <text evidence="2">The sequence shown here is derived from an EMBL/GenBank/DDBJ whole genome shotgun (WGS) entry which is preliminary data.</text>
</comment>
<dbReference type="InterPro" id="IPR051908">
    <property type="entry name" value="Ribosomal_N-acetyltransferase"/>
</dbReference>
<proteinExistence type="predicted"/>
<gene>
    <name evidence="2" type="ORF">BJ980_000464</name>
</gene>
<dbReference type="InterPro" id="IPR000182">
    <property type="entry name" value="GNAT_dom"/>
</dbReference>
<organism evidence="2 3">
    <name type="scientific">Nocardioides daedukensis</name>
    <dbReference type="NCBI Taxonomy" id="634462"/>
    <lineage>
        <taxon>Bacteria</taxon>
        <taxon>Bacillati</taxon>
        <taxon>Actinomycetota</taxon>
        <taxon>Actinomycetes</taxon>
        <taxon>Propionibacteriales</taxon>
        <taxon>Nocardioidaceae</taxon>
        <taxon>Nocardioides</taxon>
    </lineage>
</organism>
<dbReference type="EMBL" id="JACCAA010000001">
    <property type="protein sequence ID" value="NYG57541.1"/>
    <property type="molecule type" value="Genomic_DNA"/>
</dbReference>
<dbReference type="Proteomes" id="UP000540656">
    <property type="component" value="Unassembled WGS sequence"/>
</dbReference>
<dbReference type="AlphaFoldDB" id="A0A7Y9RY40"/>